<sequence length="213" mass="21350">MNANRLSAAAVLAVAALALTACGPDETAGAPAAAGSSAPTAASSGAAPSATAQPSATQPSAAKPSATPSSSARPTAAKPSATKPTGATPSPDCTAQAASVGQVVEATDNGYLTSVWMKAKPTKFVCGPDVPDDGYFTGYGSPAVYSFSNDVKTSLLAGVQEKSVDLDTFMKHMDTCLHSPSTVAAPYQCYGNQYVVKVSGQNVVTSISELYHP</sequence>
<dbReference type="RefSeq" id="WP_344442461.1">
    <property type="nucleotide sequence ID" value="NZ_BAAALF010000052.1"/>
</dbReference>
<dbReference type="PROSITE" id="PS51257">
    <property type="entry name" value="PROKAR_LIPOPROTEIN"/>
    <property type="match status" value="1"/>
</dbReference>
<feature type="signal peptide" evidence="2">
    <location>
        <begin position="1"/>
        <end position="23"/>
    </location>
</feature>
<reference evidence="3 4" key="1">
    <citation type="journal article" date="2019" name="Int. J. Syst. Evol. Microbiol.">
        <title>The Global Catalogue of Microorganisms (GCM) 10K type strain sequencing project: providing services to taxonomists for standard genome sequencing and annotation.</title>
        <authorList>
            <consortium name="The Broad Institute Genomics Platform"/>
            <consortium name="The Broad Institute Genome Sequencing Center for Infectious Disease"/>
            <person name="Wu L."/>
            <person name="Ma J."/>
        </authorList>
    </citation>
    <scope>NUCLEOTIDE SEQUENCE [LARGE SCALE GENOMIC DNA]</scope>
    <source>
        <strain evidence="3 4">JCM 13004</strain>
    </source>
</reference>
<evidence type="ECO:0000313" key="3">
    <source>
        <dbReference type="EMBL" id="GAA1240211.1"/>
    </source>
</evidence>
<feature type="region of interest" description="Disordered" evidence="1">
    <location>
        <begin position="25"/>
        <end position="94"/>
    </location>
</feature>
<dbReference type="EMBL" id="BAAALF010000052">
    <property type="protein sequence ID" value="GAA1240211.1"/>
    <property type="molecule type" value="Genomic_DNA"/>
</dbReference>
<gene>
    <name evidence="3" type="ORF">GCM10009665_33840</name>
</gene>
<protein>
    <recommendedName>
        <fullName evidence="5">LppP/LprE lipoprotein</fullName>
    </recommendedName>
</protein>
<accession>A0ABN1W8L2</accession>
<evidence type="ECO:0000256" key="2">
    <source>
        <dbReference type="SAM" id="SignalP"/>
    </source>
</evidence>
<keyword evidence="2" id="KW-0732">Signal</keyword>
<evidence type="ECO:0008006" key="5">
    <source>
        <dbReference type="Google" id="ProtNLM"/>
    </source>
</evidence>
<feature type="chain" id="PRO_5046180195" description="LppP/LprE lipoprotein" evidence="2">
    <location>
        <begin position="24"/>
        <end position="213"/>
    </location>
</feature>
<comment type="caution">
    <text evidence="3">The sequence shown here is derived from an EMBL/GenBank/DDBJ whole genome shotgun (WGS) entry which is preliminary data.</text>
</comment>
<evidence type="ECO:0000256" key="1">
    <source>
        <dbReference type="SAM" id="MobiDB-lite"/>
    </source>
</evidence>
<name>A0ABN1W8L2_9ACTN</name>
<feature type="compositionally biased region" description="Low complexity" evidence="1">
    <location>
        <begin position="25"/>
        <end position="91"/>
    </location>
</feature>
<proteinExistence type="predicted"/>
<organism evidence="3 4">
    <name type="scientific">Kitasatospora nipponensis</name>
    <dbReference type="NCBI Taxonomy" id="258049"/>
    <lineage>
        <taxon>Bacteria</taxon>
        <taxon>Bacillati</taxon>
        <taxon>Actinomycetota</taxon>
        <taxon>Actinomycetes</taxon>
        <taxon>Kitasatosporales</taxon>
        <taxon>Streptomycetaceae</taxon>
        <taxon>Kitasatospora</taxon>
    </lineage>
</organism>
<dbReference type="Proteomes" id="UP001500037">
    <property type="component" value="Unassembled WGS sequence"/>
</dbReference>
<evidence type="ECO:0000313" key="4">
    <source>
        <dbReference type="Proteomes" id="UP001500037"/>
    </source>
</evidence>
<keyword evidence="4" id="KW-1185">Reference proteome</keyword>